<keyword evidence="7" id="KW-1185">Reference proteome</keyword>
<dbReference type="PANTHER" id="PTHR38776">
    <property type="entry name" value="MLTA-INTERACTING PROTEIN-RELATED"/>
    <property type="match status" value="1"/>
</dbReference>
<dbReference type="PANTHER" id="PTHR38776:SF1">
    <property type="entry name" value="MLTA-INTERACTING PROTEIN-RELATED"/>
    <property type="match status" value="1"/>
</dbReference>
<keyword evidence="5" id="KW-0998">Cell outer membrane</keyword>
<proteinExistence type="inferred from homology"/>
<evidence type="ECO:0008006" key="8">
    <source>
        <dbReference type="Google" id="ProtNLM"/>
    </source>
</evidence>
<keyword evidence="3" id="KW-0732">Signal</keyword>
<dbReference type="PROSITE" id="PS51257">
    <property type="entry name" value="PROKAR_LIPOPROTEIN"/>
    <property type="match status" value="1"/>
</dbReference>
<evidence type="ECO:0000313" key="7">
    <source>
        <dbReference type="Proteomes" id="UP000197068"/>
    </source>
</evidence>
<protein>
    <recommendedName>
        <fullName evidence="8">MipA/OmpV family protein</fullName>
    </recommendedName>
</protein>
<evidence type="ECO:0000256" key="5">
    <source>
        <dbReference type="ARBA" id="ARBA00023237"/>
    </source>
</evidence>
<comment type="similarity">
    <text evidence="2">Belongs to the MipA/OmpV family.</text>
</comment>
<dbReference type="Proteomes" id="UP000197068">
    <property type="component" value="Unassembled WGS sequence"/>
</dbReference>
<comment type="subcellular location">
    <subcellularLocation>
        <location evidence="1">Cell outer membrane</location>
    </subcellularLocation>
</comment>
<gene>
    <name evidence="6" type="ORF">MTCD1_01440</name>
</gene>
<comment type="caution">
    <text evidence="6">The sequence shown here is derived from an EMBL/GenBank/DDBJ whole genome shotgun (WGS) entry which is preliminary data.</text>
</comment>
<dbReference type="EMBL" id="BDQM01000008">
    <property type="protein sequence ID" value="GAW95837.1"/>
    <property type="molecule type" value="Genomic_DNA"/>
</dbReference>
<dbReference type="InterPro" id="IPR010583">
    <property type="entry name" value="MipA"/>
</dbReference>
<name>A0ABQ0MU18_9GAMM</name>
<dbReference type="RefSeq" id="WP_231732953.1">
    <property type="nucleotide sequence ID" value="NZ_BDQM01000008.1"/>
</dbReference>
<keyword evidence="4" id="KW-0472">Membrane</keyword>
<evidence type="ECO:0000256" key="3">
    <source>
        <dbReference type="ARBA" id="ARBA00022729"/>
    </source>
</evidence>
<evidence type="ECO:0000256" key="1">
    <source>
        <dbReference type="ARBA" id="ARBA00004442"/>
    </source>
</evidence>
<dbReference type="Pfam" id="PF06629">
    <property type="entry name" value="MipA"/>
    <property type="match status" value="1"/>
</dbReference>
<evidence type="ECO:0000313" key="6">
    <source>
        <dbReference type="EMBL" id="GAW95837.1"/>
    </source>
</evidence>
<reference evidence="6 7" key="1">
    <citation type="submission" date="2017-06" db="EMBL/GenBank/DDBJ databases">
        <title>Whole Genome Sequences of Colwellia marinimaniae MTCD1.</title>
        <authorList>
            <person name="Kusumoto H."/>
            <person name="Inoue M."/>
            <person name="Tanikawa K."/>
            <person name="Maeji H."/>
            <person name="Cameron J.H."/>
            <person name="Bartlett D.H."/>
        </authorList>
    </citation>
    <scope>NUCLEOTIDE SEQUENCE [LARGE SCALE GENOMIC DNA]</scope>
    <source>
        <strain evidence="6 7">MTCD1</strain>
    </source>
</reference>
<organism evidence="6 7">
    <name type="scientific">Colwellia marinimaniae</name>
    <dbReference type="NCBI Taxonomy" id="1513592"/>
    <lineage>
        <taxon>Bacteria</taxon>
        <taxon>Pseudomonadati</taxon>
        <taxon>Pseudomonadota</taxon>
        <taxon>Gammaproteobacteria</taxon>
        <taxon>Alteromonadales</taxon>
        <taxon>Colwelliaceae</taxon>
        <taxon>Colwellia</taxon>
    </lineage>
</organism>
<evidence type="ECO:0000256" key="4">
    <source>
        <dbReference type="ARBA" id="ARBA00023136"/>
    </source>
</evidence>
<sequence length="318" mass="36071">MAFKKTNIRRRQNHGLHWLVTISLLMFSCLSYGQETSDNVEHLASLELSAEQEYNANKPVLKDEFEWQFALDFSLVYDPTIIAGIEQDGLSHYFMPGLLFDLSYKGFYLQSNQRRSSALLGGTEFGYQLVVEQNWQLDLIAKAYMQGYDSDSLIDYGGGDEEVLLGLTEREVTIGFAIRYSQYFKDSIFTLDLASAHTGDDEYGDHVSGLIIDSFYSHLLPYRNWDIYLGVGLTYFSQDIIDYYIGVGSNEVSETRPEYTAKGGFRGQAEIYAQYPISASWSFHTGITHSLFSKNVKASPLVDTNNITQVMLGVLYVF</sequence>
<evidence type="ECO:0000256" key="2">
    <source>
        <dbReference type="ARBA" id="ARBA00005722"/>
    </source>
</evidence>
<accession>A0ABQ0MU18</accession>